<dbReference type="AlphaFoldDB" id="A0A498HMQ2"/>
<keyword evidence="3" id="KW-1185">Reference proteome</keyword>
<sequence>MKLIQVSSAQSRASLYFLHGGVTSRTPKPRSASSAAPKVGAFSSSRLSVCGFCRTLHRNQVAMGGIVRLATTMSNAYCTGFCRSHHKAVELLSSRKVGFRKDILRPYSTCTKTLISPVVPLVIHRLAIVKSLKLASESKLLCREIAEVFNLEKEEHERKKRKKKKRTMDSGLSWADQWDNNPDPPPSGSSDKDKKKGKDGSKRSFGKAVLSFKWVEKIRKKTQKGDGQ</sequence>
<gene>
    <name evidence="2" type="ORF">DVH24_033767</name>
</gene>
<organism evidence="2 3">
    <name type="scientific">Malus domestica</name>
    <name type="common">Apple</name>
    <name type="synonym">Pyrus malus</name>
    <dbReference type="NCBI Taxonomy" id="3750"/>
    <lineage>
        <taxon>Eukaryota</taxon>
        <taxon>Viridiplantae</taxon>
        <taxon>Streptophyta</taxon>
        <taxon>Embryophyta</taxon>
        <taxon>Tracheophyta</taxon>
        <taxon>Spermatophyta</taxon>
        <taxon>Magnoliopsida</taxon>
        <taxon>eudicotyledons</taxon>
        <taxon>Gunneridae</taxon>
        <taxon>Pentapetalae</taxon>
        <taxon>rosids</taxon>
        <taxon>fabids</taxon>
        <taxon>Rosales</taxon>
        <taxon>Rosaceae</taxon>
        <taxon>Amygdaloideae</taxon>
        <taxon>Maleae</taxon>
        <taxon>Malus</taxon>
    </lineage>
</organism>
<protein>
    <submittedName>
        <fullName evidence="2">Uncharacterized protein</fullName>
    </submittedName>
</protein>
<comment type="caution">
    <text evidence="2">The sequence shown here is derived from an EMBL/GenBank/DDBJ whole genome shotgun (WGS) entry which is preliminary data.</text>
</comment>
<dbReference type="Proteomes" id="UP000290289">
    <property type="component" value="Chromosome 16"/>
</dbReference>
<name>A0A498HMQ2_MALDO</name>
<feature type="compositionally biased region" description="Basic and acidic residues" evidence="1">
    <location>
        <begin position="190"/>
        <end position="202"/>
    </location>
</feature>
<proteinExistence type="predicted"/>
<dbReference type="EMBL" id="RDQH01000342">
    <property type="protein sequence ID" value="RXH72229.1"/>
    <property type="molecule type" value="Genomic_DNA"/>
</dbReference>
<evidence type="ECO:0000313" key="3">
    <source>
        <dbReference type="Proteomes" id="UP000290289"/>
    </source>
</evidence>
<reference evidence="2 3" key="1">
    <citation type="submission" date="2018-10" db="EMBL/GenBank/DDBJ databases">
        <title>A high-quality apple genome assembly.</title>
        <authorList>
            <person name="Hu J."/>
        </authorList>
    </citation>
    <scope>NUCLEOTIDE SEQUENCE [LARGE SCALE GENOMIC DNA]</scope>
    <source>
        <strain evidence="3">cv. HFTH1</strain>
        <tissue evidence="2">Young leaf</tissue>
    </source>
</reference>
<evidence type="ECO:0000313" key="2">
    <source>
        <dbReference type="EMBL" id="RXH72229.1"/>
    </source>
</evidence>
<accession>A0A498HMQ2</accession>
<evidence type="ECO:0000256" key="1">
    <source>
        <dbReference type="SAM" id="MobiDB-lite"/>
    </source>
</evidence>
<feature type="region of interest" description="Disordered" evidence="1">
    <location>
        <begin position="153"/>
        <end position="205"/>
    </location>
</feature>